<dbReference type="Proteomes" id="UP000224460">
    <property type="component" value="Unassembled WGS sequence"/>
</dbReference>
<evidence type="ECO:0000313" key="2">
    <source>
        <dbReference type="Proteomes" id="UP000224460"/>
    </source>
</evidence>
<protein>
    <submittedName>
        <fullName evidence="1">1-phosphofructokinase</fullName>
    </submittedName>
</protein>
<dbReference type="EMBL" id="PEDL01000008">
    <property type="protein sequence ID" value="PHV70683.1"/>
    <property type="molecule type" value="Genomic_DNA"/>
</dbReference>
<proteinExistence type="predicted"/>
<gene>
    <name evidence="1" type="ORF">CS063_09125</name>
</gene>
<name>A0AC61DCD4_9FIRM</name>
<evidence type="ECO:0000313" key="1">
    <source>
        <dbReference type="EMBL" id="PHV70683.1"/>
    </source>
</evidence>
<keyword evidence="2" id="KW-1185">Reference proteome</keyword>
<comment type="caution">
    <text evidence="1">The sequence shown here is derived from an EMBL/GenBank/DDBJ whole genome shotgun (WGS) entry which is preliminary data.</text>
</comment>
<sequence length="316" mass="35117">MRKIICVTLNPAMDHTVCIDGYNEGHVNAIKEHFYEVGGKGINVAKVLKNFKIDSIVTGFVGSNFPDTFRTKLMKRGIETKFFKLLQNTRINIKLIDMQKGSCTTFKEEGPFVPEELLERFINSFSLMCHPGDYVILTGAIPTGIPSDIYVLLTQLAKEKGATVLLDCEGQLLKKNLFAQPDILKLNYRSLVPQKRWGDLTKEDLPSLVKWIKSHYEGKALISLGQLGALWITPQETYYAEAIELGIKLKYPVGAGDAMVAALVMSQIEEFNDVTTLKYAIACATACVAKKDPCSCTPAEVNELLSQVVIQSFILD</sequence>
<accession>A0AC61DCD4</accession>
<organism evidence="1 2">
    <name type="scientific">Sporanaerobium hydrogeniformans</name>
    <dbReference type="NCBI Taxonomy" id="3072179"/>
    <lineage>
        <taxon>Bacteria</taxon>
        <taxon>Bacillati</taxon>
        <taxon>Bacillota</taxon>
        <taxon>Clostridia</taxon>
        <taxon>Lachnospirales</taxon>
        <taxon>Lachnospiraceae</taxon>
        <taxon>Sporanaerobium</taxon>
    </lineage>
</organism>
<reference evidence="1" key="1">
    <citation type="submission" date="2017-10" db="EMBL/GenBank/DDBJ databases">
        <title>Genome sequence of cellulolytic Lachnospiraceae bacterium XHS1971 isolated from hotspring sediment.</title>
        <authorList>
            <person name="Vasudevan G."/>
            <person name="Joshi A.J."/>
            <person name="Hivarkar S."/>
            <person name="Lanjekar V.B."/>
            <person name="Dhakephalkar P.K."/>
            <person name="Dagar S."/>
        </authorList>
    </citation>
    <scope>NUCLEOTIDE SEQUENCE</scope>
    <source>
        <strain evidence="1">XHS1971</strain>
    </source>
</reference>